<feature type="compositionally biased region" description="Low complexity" evidence="1">
    <location>
        <begin position="58"/>
        <end position="73"/>
    </location>
</feature>
<organism evidence="3 4">
    <name type="scientific">Streptomyces gamaensis</name>
    <dbReference type="NCBI Taxonomy" id="1763542"/>
    <lineage>
        <taxon>Bacteria</taxon>
        <taxon>Bacillati</taxon>
        <taxon>Actinomycetota</taxon>
        <taxon>Actinomycetes</taxon>
        <taxon>Kitasatosporales</taxon>
        <taxon>Streptomycetaceae</taxon>
        <taxon>Streptomyces</taxon>
    </lineage>
</organism>
<keyword evidence="2" id="KW-0732">Signal</keyword>
<dbReference type="Proteomes" id="UP001596083">
    <property type="component" value="Unassembled WGS sequence"/>
</dbReference>
<evidence type="ECO:0000313" key="3">
    <source>
        <dbReference type="EMBL" id="MFC5720405.1"/>
    </source>
</evidence>
<evidence type="ECO:0000313" key="4">
    <source>
        <dbReference type="Proteomes" id="UP001596083"/>
    </source>
</evidence>
<name>A0ABW0Z212_9ACTN</name>
<feature type="signal peptide" evidence="2">
    <location>
        <begin position="1"/>
        <end position="27"/>
    </location>
</feature>
<sequence length="156" mass="15378">MAPTRRRAGTVLVLLLAIAFGPWLTQAPAGAGARAAAAARDAIPVAPGPDVPDRAQTPSRAHAGSPAAPGAAEGAHDRVGPVPAADPAGSGGSCRPQELPFGGSAVALPHPHGDPFTAPAAVRDRLPADPAVRPSAPRAPPVPVAGCAELLPVLRI</sequence>
<accession>A0ABW0Z212</accession>
<comment type="caution">
    <text evidence="3">The sequence shown here is derived from an EMBL/GenBank/DDBJ whole genome shotgun (WGS) entry which is preliminary data.</text>
</comment>
<feature type="region of interest" description="Disordered" evidence="1">
    <location>
        <begin position="44"/>
        <end position="120"/>
    </location>
</feature>
<proteinExistence type="predicted"/>
<evidence type="ECO:0008006" key="5">
    <source>
        <dbReference type="Google" id="ProtNLM"/>
    </source>
</evidence>
<evidence type="ECO:0000256" key="2">
    <source>
        <dbReference type="SAM" id="SignalP"/>
    </source>
</evidence>
<keyword evidence="4" id="KW-1185">Reference proteome</keyword>
<feature type="chain" id="PRO_5046950442" description="Secreted protein" evidence="2">
    <location>
        <begin position="28"/>
        <end position="156"/>
    </location>
</feature>
<protein>
    <recommendedName>
        <fullName evidence="5">Secreted protein</fullName>
    </recommendedName>
</protein>
<dbReference type="EMBL" id="JBHSPB010000004">
    <property type="protein sequence ID" value="MFC5720405.1"/>
    <property type="molecule type" value="Genomic_DNA"/>
</dbReference>
<dbReference type="RefSeq" id="WP_390315516.1">
    <property type="nucleotide sequence ID" value="NZ_JBHSPB010000004.1"/>
</dbReference>
<reference evidence="4" key="1">
    <citation type="journal article" date="2019" name="Int. J. Syst. Evol. Microbiol.">
        <title>The Global Catalogue of Microorganisms (GCM) 10K type strain sequencing project: providing services to taxonomists for standard genome sequencing and annotation.</title>
        <authorList>
            <consortium name="The Broad Institute Genomics Platform"/>
            <consortium name="The Broad Institute Genome Sequencing Center for Infectious Disease"/>
            <person name="Wu L."/>
            <person name="Ma J."/>
        </authorList>
    </citation>
    <scope>NUCLEOTIDE SEQUENCE [LARGE SCALE GENOMIC DNA]</scope>
    <source>
        <strain evidence="4">CGMCC 4.7304</strain>
    </source>
</reference>
<gene>
    <name evidence="3" type="ORF">ACFP1Z_09555</name>
</gene>
<evidence type="ECO:0000256" key="1">
    <source>
        <dbReference type="SAM" id="MobiDB-lite"/>
    </source>
</evidence>